<evidence type="ECO:0000313" key="2">
    <source>
        <dbReference type="Proteomes" id="UP000676246"/>
    </source>
</evidence>
<proteinExistence type="predicted"/>
<organism evidence="1 2">
    <name type="scientific">Ideonella alba</name>
    <dbReference type="NCBI Taxonomy" id="2824118"/>
    <lineage>
        <taxon>Bacteria</taxon>
        <taxon>Pseudomonadati</taxon>
        <taxon>Pseudomonadota</taxon>
        <taxon>Betaproteobacteria</taxon>
        <taxon>Burkholderiales</taxon>
        <taxon>Sphaerotilaceae</taxon>
        <taxon>Ideonella</taxon>
    </lineage>
</organism>
<evidence type="ECO:0000313" key="1">
    <source>
        <dbReference type="EMBL" id="MBQ0933663.1"/>
    </source>
</evidence>
<comment type="caution">
    <text evidence="1">The sequence shown here is derived from an EMBL/GenBank/DDBJ whole genome shotgun (WGS) entry which is preliminary data.</text>
</comment>
<dbReference type="RefSeq" id="WP_210857328.1">
    <property type="nucleotide sequence ID" value="NZ_JAGQDD010000041.1"/>
</dbReference>
<sequence>MSSKKPKIRFAAESREAKAAVEQLAAVHRLRLDHEESSVYGLLLTYRNEVAGLQLEFSPPEGRGWSGVIARLVAGKFPKHPIYIGGDTHLDRFDVRDLGVERISRVPNVAAKLERMEPLNVAEVVEIVQCCGSEVLQGDFAVFAQLRKHVMARVERFEAERLSCNGGGAQNEA</sequence>
<name>A0A941BJB9_9BURK</name>
<protein>
    <submittedName>
        <fullName evidence="1">Uncharacterized protein</fullName>
    </submittedName>
</protein>
<accession>A0A941BJB9</accession>
<dbReference type="AlphaFoldDB" id="A0A941BJB9"/>
<dbReference type="EMBL" id="JAGQDD010000041">
    <property type="protein sequence ID" value="MBQ0933663.1"/>
    <property type="molecule type" value="Genomic_DNA"/>
</dbReference>
<reference evidence="1 2" key="1">
    <citation type="submission" date="2021-04" db="EMBL/GenBank/DDBJ databases">
        <title>The genome sequence of Ideonella sp. 3Y2.</title>
        <authorList>
            <person name="Liu Y."/>
        </authorList>
    </citation>
    <scope>NUCLEOTIDE SEQUENCE [LARGE SCALE GENOMIC DNA]</scope>
    <source>
        <strain evidence="1 2">3Y2</strain>
    </source>
</reference>
<dbReference type="Proteomes" id="UP000676246">
    <property type="component" value="Unassembled WGS sequence"/>
</dbReference>
<gene>
    <name evidence="1" type="ORF">KAK03_24615</name>
</gene>
<keyword evidence="2" id="KW-1185">Reference proteome</keyword>